<gene>
    <name evidence="1" type="ORF">BT96DRAFT_1000699</name>
</gene>
<protein>
    <submittedName>
        <fullName evidence="1">Uncharacterized protein</fullName>
    </submittedName>
</protein>
<dbReference type="EMBL" id="ML769605">
    <property type="protein sequence ID" value="KAE9392076.1"/>
    <property type="molecule type" value="Genomic_DNA"/>
</dbReference>
<dbReference type="AlphaFoldDB" id="A0A6A4H2T0"/>
<evidence type="ECO:0000313" key="2">
    <source>
        <dbReference type="Proteomes" id="UP000799118"/>
    </source>
</evidence>
<keyword evidence="2" id="KW-1185">Reference proteome</keyword>
<proteinExistence type="predicted"/>
<name>A0A6A4H2T0_9AGAR</name>
<organism evidence="1 2">
    <name type="scientific">Gymnopus androsaceus JB14</name>
    <dbReference type="NCBI Taxonomy" id="1447944"/>
    <lineage>
        <taxon>Eukaryota</taxon>
        <taxon>Fungi</taxon>
        <taxon>Dikarya</taxon>
        <taxon>Basidiomycota</taxon>
        <taxon>Agaricomycotina</taxon>
        <taxon>Agaricomycetes</taxon>
        <taxon>Agaricomycetidae</taxon>
        <taxon>Agaricales</taxon>
        <taxon>Marasmiineae</taxon>
        <taxon>Omphalotaceae</taxon>
        <taxon>Gymnopus</taxon>
    </lineage>
</organism>
<dbReference type="OrthoDB" id="2843772at2759"/>
<dbReference type="Proteomes" id="UP000799118">
    <property type="component" value="Unassembled WGS sequence"/>
</dbReference>
<accession>A0A6A4H2T0</accession>
<evidence type="ECO:0000313" key="1">
    <source>
        <dbReference type="EMBL" id="KAE9392076.1"/>
    </source>
</evidence>
<reference evidence="1" key="1">
    <citation type="journal article" date="2019" name="Environ. Microbiol.">
        <title>Fungal ecological strategies reflected in gene transcription - a case study of two litter decomposers.</title>
        <authorList>
            <person name="Barbi F."/>
            <person name="Kohler A."/>
            <person name="Barry K."/>
            <person name="Baskaran P."/>
            <person name="Daum C."/>
            <person name="Fauchery L."/>
            <person name="Ihrmark K."/>
            <person name="Kuo A."/>
            <person name="LaButti K."/>
            <person name="Lipzen A."/>
            <person name="Morin E."/>
            <person name="Grigoriev I.V."/>
            <person name="Henrissat B."/>
            <person name="Lindahl B."/>
            <person name="Martin F."/>
        </authorList>
    </citation>
    <scope>NUCLEOTIDE SEQUENCE</scope>
    <source>
        <strain evidence="1">JB14</strain>
    </source>
</reference>
<sequence length="232" mass="26327">MSPEPVVLMLVVQIAGGDSELRPDAGYRCPTRSVPTLSAAKLRVVGRRPSSSTHFQEDYTEGVRTLDALLDKQRVPYIGWKGQGFTFNEYGNSSGTVRKISFEHNLFKSCSDTFQRRCREFSSCQKEYSSIFLPEAQYFDRDDCWGTLGWPVRSARAKEELQQIVHSCSHRATPLPLDVELSSADAYKSQLAGRLMLVRFTVSHIVDDTDCIDYFMGKIISLEPILPWDERD</sequence>